<protein>
    <submittedName>
        <fullName evidence="1">DNA glycosylase</fullName>
    </submittedName>
</protein>
<organism evidence="1 2">
    <name type="scientific">Pluteus cervinus</name>
    <dbReference type="NCBI Taxonomy" id="181527"/>
    <lineage>
        <taxon>Eukaryota</taxon>
        <taxon>Fungi</taxon>
        <taxon>Dikarya</taxon>
        <taxon>Basidiomycota</taxon>
        <taxon>Agaricomycotina</taxon>
        <taxon>Agaricomycetes</taxon>
        <taxon>Agaricomycetidae</taxon>
        <taxon>Agaricales</taxon>
        <taxon>Pluteineae</taxon>
        <taxon>Pluteaceae</taxon>
        <taxon>Pluteus</taxon>
    </lineage>
</organism>
<evidence type="ECO:0000313" key="1">
    <source>
        <dbReference type="EMBL" id="TFK66609.1"/>
    </source>
</evidence>
<reference evidence="1 2" key="1">
    <citation type="journal article" date="2019" name="Nat. Ecol. Evol.">
        <title>Megaphylogeny resolves global patterns of mushroom evolution.</title>
        <authorList>
            <person name="Varga T."/>
            <person name="Krizsan K."/>
            <person name="Foldi C."/>
            <person name="Dima B."/>
            <person name="Sanchez-Garcia M."/>
            <person name="Sanchez-Ramirez S."/>
            <person name="Szollosi G.J."/>
            <person name="Szarkandi J.G."/>
            <person name="Papp V."/>
            <person name="Albert L."/>
            <person name="Andreopoulos W."/>
            <person name="Angelini C."/>
            <person name="Antonin V."/>
            <person name="Barry K.W."/>
            <person name="Bougher N.L."/>
            <person name="Buchanan P."/>
            <person name="Buyck B."/>
            <person name="Bense V."/>
            <person name="Catcheside P."/>
            <person name="Chovatia M."/>
            <person name="Cooper J."/>
            <person name="Damon W."/>
            <person name="Desjardin D."/>
            <person name="Finy P."/>
            <person name="Geml J."/>
            <person name="Haridas S."/>
            <person name="Hughes K."/>
            <person name="Justo A."/>
            <person name="Karasinski D."/>
            <person name="Kautmanova I."/>
            <person name="Kiss B."/>
            <person name="Kocsube S."/>
            <person name="Kotiranta H."/>
            <person name="LaButti K.M."/>
            <person name="Lechner B.E."/>
            <person name="Liimatainen K."/>
            <person name="Lipzen A."/>
            <person name="Lukacs Z."/>
            <person name="Mihaltcheva S."/>
            <person name="Morgado L.N."/>
            <person name="Niskanen T."/>
            <person name="Noordeloos M.E."/>
            <person name="Ohm R.A."/>
            <person name="Ortiz-Santana B."/>
            <person name="Ovrebo C."/>
            <person name="Racz N."/>
            <person name="Riley R."/>
            <person name="Savchenko A."/>
            <person name="Shiryaev A."/>
            <person name="Soop K."/>
            <person name="Spirin V."/>
            <person name="Szebenyi C."/>
            <person name="Tomsovsky M."/>
            <person name="Tulloss R.E."/>
            <person name="Uehling J."/>
            <person name="Grigoriev I.V."/>
            <person name="Vagvolgyi C."/>
            <person name="Papp T."/>
            <person name="Martin F.M."/>
            <person name="Miettinen O."/>
            <person name="Hibbett D.S."/>
            <person name="Nagy L.G."/>
        </authorList>
    </citation>
    <scope>NUCLEOTIDE SEQUENCE [LARGE SCALE GENOMIC DNA]</scope>
    <source>
        <strain evidence="1 2">NL-1719</strain>
    </source>
</reference>
<name>A0ACD3ALT5_9AGAR</name>
<gene>
    <name evidence="1" type="ORF">BDN72DRAFT_844112</name>
</gene>
<evidence type="ECO:0000313" key="2">
    <source>
        <dbReference type="Proteomes" id="UP000308600"/>
    </source>
</evidence>
<proteinExistence type="predicted"/>
<accession>A0ACD3ALT5</accession>
<sequence>MPPRRKRQSVDHSVDNPATNDSRKRARLDLRTTAVVAVKSEVDIALPSLPTESKPDLNETGIASLQSRKLKVHESFSTTSPFPDWPKPTPEEALEVYDLLSKAHHHGSTPLQLESRVDRRAPSVSQSTGETKNSAETCGNVLNVLDALIGVVLSQATSGKGSAAAKHNLDQTFSPGSKNGLNEKGLKALAEAPKSEVVEAIRLGGLANKKADVIQSLLKEVKRRYGRYSLQHLAGEDVDGINQQAPITDDEIMKELISYPGIGPKTASCVLLFCLARPSFAVDTHVFRLSKMLGWVPRSVKADRVKAQMHLDLKIPDHLKYGLHVLFIRHGRVCRGCKKAQENPGDESNEAECILRGYLQTKARAKGNAEATKVKQE</sequence>
<dbReference type="EMBL" id="ML208399">
    <property type="protein sequence ID" value="TFK66609.1"/>
    <property type="molecule type" value="Genomic_DNA"/>
</dbReference>
<dbReference type="Proteomes" id="UP000308600">
    <property type="component" value="Unassembled WGS sequence"/>
</dbReference>
<keyword evidence="2" id="KW-1185">Reference proteome</keyword>